<keyword evidence="2" id="KW-1185">Reference proteome</keyword>
<reference evidence="1 2" key="1">
    <citation type="submission" date="2017-05" db="EMBL/GenBank/DDBJ databases">
        <authorList>
            <person name="Varghese N."/>
            <person name="Submissions S."/>
        </authorList>
    </citation>
    <scope>NUCLEOTIDE SEQUENCE [LARGE SCALE GENOMIC DNA]</scope>
    <source>
        <strain evidence="1 2">DSM 46834</strain>
    </source>
</reference>
<proteinExistence type="predicted"/>
<dbReference type="Proteomes" id="UP000317484">
    <property type="component" value="Unassembled WGS sequence"/>
</dbReference>
<dbReference type="AlphaFoldDB" id="A0A521EZB0"/>
<evidence type="ECO:0000313" key="2">
    <source>
        <dbReference type="Proteomes" id="UP000317484"/>
    </source>
</evidence>
<name>A0A521EZB0_9ACTN</name>
<sequence length="390" mass="42117">MIEREPIDGVVIPTEPGARSLVGDDAWRLLFEDRGLLLTWTKAPHSTGDAWGTALRGTSALSQQLGAVLSQAGGAVDASSGLLCRLELPTGSTLRDLVPAVGGGYRGLVRDSRGINGHARLHVHTGRAAAGVGFAPLLGLLAVQVGTEMLARHQQERKLTYIAESVAALRQAREDDMEARLGSVEAALGEASAAMLDRVSIPSSIGLGAARTNLREVKERTLMWLERWEEAARQLPDTGGVDTGRMQDILAAGGPRDDHRQFPHRIAMLYRALTLDSRALVVTGAEAALENGDHSLPHLHEELARGLQRNAAIQDRLKQLMWDLAAPPITYTFPWEGSEAMALDRMLSSMANGISRLPEAPALLTERNRQVLELVRRPDGEVRVLAPRAA</sequence>
<gene>
    <name evidence="1" type="ORF">SAMN06273567_106129</name>
</gene>
<evidence type="ECO:0000313" key="1">
    <source>
        <dbReference type="EMBL" id="SMO88781.1"/>
    </source>
</evidence>
<dbReference type="EMBL" id="FXTJ01000006">
    <property type="protein sequence ID" value="SMO88781.1"/>
    <property type="molecule type" value="Genomic_DNA"/>
</dbReference>
<protein>
    <submittedName>
        <fullName evidence="1">Uncharacterized protein</fullName>
    </submittedName>
</protein>
<organism evidence="1 2">
    <name type="scientific">Geodermatophilus aquaeductus</name>
    <dbReference type="NCBI Taxonomy" id="1564161"/>
    <lineage>
        <taxon>Bacteria</taxon>
        <taxon>Bacillati</taxon>
        <taxon>Actinomycetota</taxon>
        <taxon>Actinomycetes</taxon>
        <taxon>Geodermatophilales</taxon>
        <taxon>Geodermatophilaceae</taxon>
        <taxon>Geodermatophilus</taxon>
    </lineage>
</organism>
<accession>A0A521EZB0</accession>